<evidence type="ECO:0000256" key="1">
    <source>
        <dbReference type="SAM" id="MobiDB-lite"/>
    </source>
</evidence>
<gene>
    <name evidence="3" type="ORF">BEN48_04615</name>
</gene>
<dbReference type="Proteomes" id="UP000177791">
    <property type="component" value="Unassembled WGS sequence"/>
</dbReference>
<feature type="region of interest" description="Disordered" evidence="1">
    <location>
        <begin position="24"/>
        <end position="76"/>
    </location>
</feature>
<reference evidence="3 4" key="1">
    <citation type="submission" date="2016-08" db="EMBL/GenBank/DDBJ databases">
        <title>Hymenobacter coccineus sp. nov., Hymenobacter lapidarius sp. nov. and Hymenobacter glacialis sp. nov., isolated from Antarctic soil.</title>
        <authorList>
            <person name="Sedlacek I."/>
            <person name="Kralova S."/>
            <person name="Kyrova K."/>
            <person name="Maslanova I."/>
            <person name="Stankova E."/>
            <person name="Vrbovska V."/>
            <person name="Nemec M."/>
            <person name="Bartak M."/>
            <person name="Svec P."/>
            <person name="Busse H.-J."/>
            <person name="Pantucek R."/>
        </authorList>
    </citation>
    <scope>NUCLEOTIDE SEQUENCE [LARGE SCALE GENOMIC DNA]</scope>
    <source>
        <strain evidence="3 4">CCM 8648</strain>
    </source>
</reference>
<dbReference type="RefSeq" id="WP_070735598.1">
    <property type="nucleotide sequence ID" value="NZ_MDZC01000090.1"/>
</dbReference>
<name>A0A1G1SWS1_9BACT</name>
<organism evidence="3 4">
    <name type="scientific">Hymenobacter glacialis</name>
    <dbReference type="NCBI Taxonomy" id="1908236"/>
    <lineage>
        <taxon>Bacteria</taxon>
        <taxon>Pseudomonadati</taxon>
        <taxon>Bacteroidota</taxon>
        <taxon>Cytophagia</taxon>
        <taxon>Cytophagales</taxon>
        <taxon>Hymenobacteraceae</taxon>
        <taxon>Hymenobacter</taxon>
    </lineage>
</organism>
<keyword evidence="4" id="KW-1185">Reference proteome</keyword>
<feature type="chain" id="PRO_5009578532" evidence="2">
    <location>
        <begin position="24"/>
        <end position="76"/>
    </location>
</feature>
<sequence length="76" mass="8068">MKKTLFPGLLAAALLAFTLPSCGPSTGETEEDIATNALPPLPPAPDTTAGAKQPEQYRELNSVNATEDIKKMQPQM</sequence>
<comment type="caution">
    <text evidence="3">The sequence shown here is derived from an EMBL/GenBank/DDBJ whole genome shotgun (WGS) entry which is preliminary data.</text>
</comment>
<feature type="signal peptide" evidence="2">
    <location>
        <begin position="1"/>
        <end position="23"/>
    </location>
</feature>
<protein>
    <submittedName>
        <fullName evidence="3">Uncharacterized protein</fullName>
    </submittedName>
</protein>
<evidence type="ECO:0000313" key="3">
    <source>
        <dbReference type="EMBL" id="OGX83039.1"/>
    </source>
</evidence>
<evidence type="ECO:0000313" key="4">
    <source>
        <dbReference type="Proteomes" id="UP000177791"/>
    </source>
</evidence>
<feature type="compositionally biased region" description="Basic and acidic residues" evidence="1">
    <location>
        <begin position="67"/>
        <end position="76"/>
    </location>
</feature>
<dbReference type="EMBL" id="MDZC01000090">
    <property type="protein sequence ID" value="OGX83039.1"/>
    <property type="molecule type" value="Genomic_DNA"/>
</dbReference>
<proteinExistence type="predicted"/>
<keyword evidence="2" id="KW-0732">Signal</keyword>
<accession>A0A1G1SWS1</accession>
<dbReference type="STRING" id="1908236.BEN48_04615"/>
<evidence type="ECO:0000256" key="2">
    <source>
        <dbReference type="SAM" id="SignalP"/>
    </source>
</evidence>
<dbReference type="AlphaFoldDB" id="A0A1G1SWS1"/>